<dbReference type="InParanoid" id="A0A316VZ28"/>
<dbReference type="RefSeq" id="XP_025370077.1">
    <property type="nucleotide sequence ID" value="XM_025515169.1"/>
</dbReference>
<protein>
    <submittedName>
        <fullName evidence="2">Uncharacterized protein</fullName>
    </submittedName>
</protein>
<dbReference type="GeneID" id="37037039"/>
<dbReference type="EMBL" id="KZ819375">
    <property type="protein sequence ID" value="PWN42917.1"/>
    <property type="molecule type" value="Genomic_DNA"/>
</dbReference>
<dbReference type="AlphaFoldDB" id="A0A316VZ28"/>
<accession>A0A316VZ28</accession>
<evidence type="ECO:0000313" key="3">
    <source>
        <dbReference type="Proteomes" id="UP000245783"/>
    </source>
</evidence>
<gene>
    <name evidence="2" type="ORF">IE81DRAFT_329923</name>
</gene>
<keyword evidence="3" id="KW-1185">Reference proteome</keyword>
<reference evidence="2 3" key="1">
    <citation type="journal article" date="2018" name="Mol. Biol. Evol.">
        <title>Broad Genomic Sampling Reveals a Smut Pathogenic Ancestry of the Fungal Clade Ustilaginomycotina.</title>
        <authorList>
            <person name="Kijpornyongpan T."/>
            <person name="Mondo S.J."/>
            <person name="Barry K."/>
            <person name="Sandor L."/>
            <person name="Lee J."/>
            <person name="Lipzen A."/>
            <person name="Pangilinan J."/>
            <person name="LaButti K."/>
            <person name="Hainaut M."/>
            <person name="Henrissat B."/>
            <person name="Grigoriev I.V."/>
            <person name="Spatafora J.W."/>
            <person name="Aime M.C."/>
        </authorList>
    </citation>
    <scope>NUCLEOTIDE SEQUENCE [LARGE SCALE GENOMIC DNA]</scope>
    <source>
        <strain evidence="2 3">MCA 4658</strain>
    </source>
</reference>
<organism evidence="2 3">
    <name type="scientific">Ceraceosorus guamensis</name>
    <dbReference type="NCBI Taxonomy" id="1522189"/>
    <lineage>
        <taxon>Eukaryota</taxon>
        <taxon>Fungi</taxon>
        <taxon>Dikarya</taxon>
        <taxon>Basidiomycota</taxon>
        <taxon>Ustilaginomycotina</taxon>
        <taxon>Exobasidiomycetes</taxon>
        <taxon>Ceraceosorales</taxon>
        <taxon>Ceraceosoraceae</taxon>
        <taxon>Ceraceosorus</taxon>
    </lineage>
</organism>
<feature type="region of interest" description="Disordered" evidence="1">
    <location>
        <begin position="34"/>
        <end position="55"/>
    </location>
</feature>
<evidence type="ECO:0000256" key="1">
    <source>
        <dbReference type="SAM" id="MobiDB-lite"/>
    </source>
</evidence>
<name>A0A316VZ28_9BASI</name>
<evidence type="ECO:0000313" key="2">
    <source>
        <dbReference type="EMBL" id="PWN42917.1"/>
    </source>
</evidence>
<sequence>MTAAFRIKAALRVHRIVPAAHVLHPLSDTSTACVREEQQQQGNGAPADPSFTPEEDRAQQRWTIVSVRVANARCSSVCLPAAKKGTSRLNSDNLAKIKMRLTFHPASAVGGAFSRLLSHSIVIFGRRDFGYLYRHCNCFSSLATDFFFSDGKDACPSQSTHDTTVTSAGSRAVVAVVQVLSGHMYRYLYLTARSLSIANISRASSRMHGPEDAPHGHARRTYSLELLLDTQQSPDPQRSRFFGVAPVGIAWLGARTPLLVQGISQMIRIIACRTLVALLGRALLIAIRVGPTWLIQSSEARQARQARPP</sequence>
<proteinExistence type="predicted"/>
<dbReference type="Proteomes" id="UP000245783">
    <property type="component" value="Unassembled WGS sequence"/>
</dbReference>